<dbReference type="SUPFAM" id="SSF55166">
    <property type="entry name" value="Hedgehog/DD-peptidase"/>
    <property type="match status" value="1"/>
</dbReference>
<reference evidence="2 3" key="1">
    <citation type="submission" date="2016-10" db="EMBL/GenBank/DDBJ databases">
        <authorList>
            <person name="Varghese N."/>
            <person name="Submissions S."/>
        </authorList>
    </citation>
    <scope>NUCLEOTIDE SEQUENCE [LARGE SCALE GENOMIC DNA]</scope>
    <source>
        <strain evidence="2 3">DSM 17997</strain>
    </source>
</reference>
<name>A0A1H3SEE0_9BACT</name>
<dbReference type="InterPro" id="IPR013230">
    <property type="entry name" value="Peptidase_M15A_C"/>
</dbReference>
<feature type="domain" description="Peptidase M15A C-terminal" evidence="1">
    <location>
        <begin position="7"/>
        <end position="116"/>
    </location>
</feature>
<evidence type="ECO:0000313" key="2">
    <source>
        <dbReference type="EMBL" id="SDZ35469.1"/>
    </source>
</evidence>
<dbReference type="Proteomes" id="UP000199663">
    <property type="component" value="Unassembled WGS sequence"/>
</dbReference>
<accession>A0A1H3SEE0</accession>
<gene>
    <name evidence="2" type="ORF">SAMN05444412_11145</name>
</gene>
<comment type="caution">
    <text evidence="2">The sequence shown here is derived from an EMBL/GenBank/DDBJ whole genome shotgun (WGS) entry which is preliminary data.</text>
</comment>
<dbReference type="RefSeq" id="WP_019598751.1">
    <property type="nucleotide sequence ID" value="NZ_FNQC01000011.1"/>
</dbReference>
<dbReference type="EMBL" id="FNQC01000011">
    <property type="protein sequence ID" value="SDZ35469.1"/>
    <property type="molecule type" value="Genomic_DNA"/>
</dbReference>
<evidence type="ECO:0000259" key="1">
    <source>
        <dbReference type="Pfam" id="PF08291"/>
    </source>
</evidence>
<protein>
    <submittedName>
        <fullName evidence="2">Peptidase M15</fullName>
    </submittedName>
</protein>
<proteinExistence type="predicted"/>
<sequence>MKLTDNFFVSEVTCKCGCVLPDDIKANLKKVAKNLEVIRAEIGNKVLNINSGYRCLKHNTKVGGAKASKHMQGIATDIRCKTITPIELAKIIERLMDAGKISKGGIGVYKTFVHYDIRGYKVKF</sequence>
<dbReference type="InterPro" id="IPR009045">
    <property type="entry name" value="Zn_M74/Hedgehog-like"/>
</dbReference>
<dbReference type="Pfam" id="PF08291">
    <property type="entry name" value="Peptidase_M15_3"/>
    <property type="match status" value="1"/>
</dbReference>
<keyword evidence="3" id="KW-1185">Reference proteome</keyword>
<organism evidence="2 3">
    <name type="scientific">Rhodonellum ikkaensis</name>
    <dbReference type="NCBI Taxonomy" id="336829"/>
    <lineage>
        <taxon>Bacteria</taxon>
        <taxon>Pseudomonadati</taxon>
        <taxon>Bacteroidota</taxon>
        <taxon>Cytophagia</taxon>
        <taxon>Cytophagales</taxon>
        <taxon>Cytophagaceae</taxon>
        <taxon>Rhodonellum</taxon>
    </lineage>
</organism>
<evidence type="ECO:0000313" key="3">
    <source>
        <dbReference type="Proteomes" id="UP000199663"/>
    </source>
</evidence>
<dbReference type="Gene3D" id="3.30.1380.10">
    <property type="match status" value="1"/>
</dbReference>